<feature type="region of interest" description="Disordered" evidence="1">
    <location>
        <begin position="175"/>
        <end position="281"/>
    </location>
</feature>
<name>A0A8D8UNE8_9HEMI</name>
<feature type="chain" id="PRO_5036428748" evidence="2">
    <location>
        <begin position="28"/>
        <end position="281"/>
    </location>
</feature>
<keyword evidence="2" id="KW-0732">Signal</keyword>
<organism evidence="3">
    <name type="scientific">Cacopsylla melanoneura</name>
    <dbReference type="NCBI Taxonomy" id="428564"/>
    <lineage>
        <taxon>Eukaryota</taxon>
        <taxon>Metazoa</taxon>
        <taxon>Ecdysozoa</taxon>
        <taxon>Arthropoda</taxon>
        <taxon>Hexapoda</taxon>
        <taxon>Insecta</taxon>
        <taxon>Pterygota</taxon>
        <taxon>Neoptera</taxon>
        <taxon>Paraneoptera</taxon>
        <taxon>Hemiptera</taxon>
        <taxon>Sternorrhyncha</taxon>
        <taxon>Psylloidea</taxon>
        <taxon>Psyllidae</taxon>
        <taxon>Psyllinae</taxon>
        <taxon>Cacopsylla</taxon>
    </lineage>
</organism>
<feature type="compositionally biased region" description="Gly residues" evidence="1">
    <location>
        <begin position="257"/>
        <end position="268"/>
    </location>
</feature>
<dbReference type="AlphaFoldDB" id="A0A8D8UNE8"/>
<dbReference type="EMBL" id="HBUF01343694">
    <property type="protein sequence ID" value="CAG6706993.1"/>
    <property type="molecule type" value="Transcribed_RNA"/>
</dbReference>
<protein>
    <submittedName>
        <fullName evidence="3">Uncharacterized protein</fullName>
    </submittedName>
</protein>
<feature type="region of interest" description="Disordered" evidence="1">
    <location>
        <begin position="96"/>
        <end position="160"/>
    </location>
</feature>
<accession>A0A8D8UNE8</accession>
<evidence type="ECO:0000256" key="2">
    <source>
        <dbReference type="SAM" id="SignalP"/>
    </source>
</evidence>
<sequence>MVGFSVIGSVVLTIVTVLAESNPSVLAESNPVPAVKETKEQTRPNVADAKITPEGLIMFRFRRSPQRAMTFSGFMPNGAMTAFSAAADSYQRPTWYSKPSDTLAPPTAEAEQPEEEPQWTKKPKKKPIHPSKYYPSQTTAEEDEEEYDPPSRSKSKGGSATASFNAWFPIVFGGFPNQGGQFGRNGADQSKPTGGDSYSPLSRASEYPGQTVIANSVSNGKGGVASSHAVAYGNRPEGRQYGGQGQYGSQGQYSGQEGYGSQGGFGGGQEHKSSQGQQSYY</sequence>
<feature type="signal peptide" evidence="2">
    <location>
        <begin position="1"/>
        <end position="27"/>
    </location>
</feature>
<reference evidence="3" key="1">
    <citation type="submission" date="2021-05" db="EMBL/GenBank/DDBJ databases">
        <authorList>
            <person name="Alioto T."/>
            <person name="Alioto T."/>
            <person name="Gomez Garrido J."/>
        </authorList>
    </citation>
    <scope>NUCLEOTIDE SEQUENCE</scope>
</reference>
<dbReference type="EMBL" id="HBUF01343692">
    <property type="protein sequence ID" value="CAG6706991.1"/>
    <property type="molecule type" value="Transcribed_RNA"/>
</dbReference>
<evidence type="ECO:0000313" key="3">
    <source>
        <dbReference type="EMBL" id="CAG6706991.1"/>
    </source>
</evidence>
<evidence type="ECO:0000256" key="1">
    <source>
        <dbReference type="SAM" id="MobiDB-lite"/>
    </source>
</evidence>
<dbReference type="EMBL" id="HBUF01160779">
    <property type="protein sequence ID" value="CAG6650090.1"/>
    <property type="molecule type" value="Transcribed_RNA"/>
</dbReference>
<proteinExistence type="predicted"/>